<dbReference type="GO" id="GO:0016788">
    <property type="term" value="F:hydrolase activity, acting on ester bonds"/>
    <property type="evidence" value="ECO:0007669"/>
    <property type="project" value="UniProtKB-ARBA"/>
</dbReference>
<name>A0A413T1K7_9BACT</name>
<evidence type="ECO:0000313" key="1">
    <source>
        <dbReference type="EMBL" id="RHA76749.1"/>
    </source>
</evidence>
<dbReference type="InterPro" id="IPR036514">
    <property type="entry name" value="SGNH_hydro_sf"/>
</dbReference>
<reference evidence="1 2" key="1">
    <citation type="submission" date="2018-08" db="EMBL/GenBank/DDBJ databases">
        <title>A genome reference for cultivated species of the human gut microbiota.</title>
        <authorList>
            <person name="Zou Y."/>
            <person name="Xue W."/>
            <person name="Luo G."/>
        </authorList>
    </citation>
    <scope>NUCLEOTIDE SEQUENCE [LARGE SCALE GENOMIC DNA]</scope>
    <source>
        <strain evidence="1 2">AM42-38</strain>
    </source>
</reference>
<evidence type="ECO:0008006" key="3">
    <source>
        <dbReference type="Google" id="ProtNLM"/>
    </source>
</evidence>
<dbReference type="EMBL" id="QSFT01000009">
    <property type="protein sequence ID" value="RHA76749.1"/>
    <property type="molecule type" value="Genomic_DNA"/>
</dbReference>
<dbReference type="CDD" id="cd01825">
    <property type="entry name" value="SGNH_hydrolase_peri1"/>
    <property type="match status" value="1"/>
</dbReference>
<sequence length="461" mass="51158">MKNKIVATFLLTLLVVVGLEAMYFLPKLSLGGKPLRRVDLLSDVRPDKVEPAPLVADSDTLVLPPPVRPAFVDTCKTGLTCIEDYSDSTKRGGLRFFYEALLQRQSLGRPVRIAYFGDSFIEADILTSDLRNMLQKRFGGCGVGYVQVTSRISGYRPTVGHSFSGWNSHFTTDSIGFDRSRQDISNSYSQASAGASVTLKGQRKYTSLLDTCQVSTFYLLAPDSVVLSAEVNGREPVTYALAGDSALQAVSVRGNIGSVRWKVLKSAPNALFYGVTMDPESGIVVDNFSTRGSSGQQLGNIPMKILRDYNRLRPYDLIVLQYGLNVAFEGGVNYSYYKNPMIKVVEHLRKAFPQASILIVGVGDREYRDEDGNLRTMPGVKNLIRYQQALAAETHTAFWNMYEAMGGEGSIVDMVNSKPSMANYDYTHINFRGGKHLAGILFETLMYGMEQYEKRKAYETE</sequence>
<dbReference type="SUPFAM" id="SSF52266">
    <property type="entry name" value="SGNH hydrolase"/>
    <property type="match status" value="1"/>
</dbReference>
<dbReference type="GeneID" id="78403380"/>
<dbReference type="Gene3D" id="3.40.50.1110">
    <property type="entry name" value="SGNH hydrolase"/>
    <property type="match status" value="1"/>
</dbReference>
<dbReference type="AlphaFoldDB" id="A0A413T1K7"/>
<proteinExistence type="predicted"/>
<gene>
    <name evidence="1" type="ORF">DW921_06110</name>
</gene>
<comment type="caution">
    <text evidence="1">The sequence shown here is derived from an EMBL/GenBank/DDBJ whole genome shotgun (WGS) entry which is preliminary data.</text>
</comment>
<dbReference type="RefSeq" id="WP_008143407.1">
    <property type="nucleotide sequence ID" value="NZ_CABJGD010000009.1"/>
</dbReference>
<accession>A0A413T1K7</accession>
<protein>
    <recommendedName>
        <fullName evidence="3">SGNH hydrolase-type esterase domain-containing protein</fullName>
    </recommendedName>
</protein>
<organism evidence="1 2">
    <name type="scientific">Phocaeicola coprophilus</name>
    <dbReference type="NCBI Taxonomy" id="387090"/>
    <lineage>
        <taxon>Bacteria</taxon>
        <taxon>Pseudomonadati</taxon>
        <taxon>Bacteroidota</taxon>
        <taxon>Bacteroidia</taxon>
        <taxon>Bacteroidales</taxon>
        <taxon>Bacteroidaceae</taxon>
        <taxon>Phocaeicola</taxon>
    </lineage>
</organism>
<dbReference type="Proteomes" id="UP000283855">
    <property type="component" value="Unassembled WGS sequence"/>
</dbReference>
<dbReference type="Gene3D" id="2.60.120.1360">
    <property type="match status" value="1"/>
</dbReference>
<evidence type="ECO:0000313" key="2">
    <source>
        <dbReference type="Proteomes" id="UP000283855"/>
    </source>
</evidence>